<dbReference type="RefSeq" id="WP_072306641.1">
    <property type="nucleotide sequence ID" value="NZ_FPJA01000009.1"/>
</dbReference>
<dbReference type="InterPro" id="IPR000897">
    <property type="entry name" value="SRP54_GTPase_dom"/>
</dbReference>
<evidence type="ECO:0000256" key="5">
    <source>
        <dbReference type="ARBA" id="ARBA00022475"/>
    </source>
</evidence>
<name>A0A1K1PYU3_SELRU</name>
<gene>
    <name evidence="17" type="ORF">SAMN02910323_2310</name>
</gene>
<dbReference type="PANTHER" id="PTHR43134">
    <property type="entry name" value="SIGNAL RECOGNITION PARTICLE RECEPTOR SUBUNIT ALPHA"/>
    <property type="match status" value="1"/>
</dbReference>
<keyword evidence="5" id="KW-1003">Cell membrane</keyword>
<keyword evidence="17" id="KW-0966">Cell projection</keyword>
<dbReference type="SUPFAM" id="SSF52540">
    <property type="entry name" value="P-loop containing nucleoside triphosphate hydrolases"/>
    <property type="match status" value="1"/>
</dbReference>
<keyword evidence="9" id="KW-0342">GTP-binding</keyword>
<evidence type="ECO:0000256" key="12">
    <source>
        <dbReference type="ARBA" id="ARBA00025337"/>
    </source>
</evidence>
<keyword evidence="8" id="KW-0653">Protein transport</keyword>
<feature type="region of interest" description="Disordered" evidence="14">
    <location>
        <begin position="58"/>
        <end position="84"/>
    </location>
</feature>
<evidence type="ECO:0000313" key="18">
    <source>
        <dbReference type="Proteomes" id="UP000182958"/>
    </source>
</evidence>
<evidence type="ECO:0000256" key="14">
    <source>
        <dbReference type="SAM" id="MobiDB-lite"/>
    </source>
</evidence>
<dbReference type="GO" id="GO:0006614">
    <property type="term" value="P:SRP-dependent cotranslational protein targeting to membrane"/>
    <property type="evidence" value="ECO:0007669"/>
    <property type="project" value="UniProtKB-UniRule"/>
</dbReference>
<dbReference type="EMBL" id="FPJA01000009">
    <property type="protein sequence ID" value="SFW52815.1"/>
    <property type="molecule type" value="Genomic_DNA"/>
</dbReference>
<dbReference type="GO" id="GO:0005525">
    <property type="term" value="F:GTP binding"/>
    <property type="evidence" value="ECO:0007669"/>
    <property type="project" value="UniProtKB-UniRule"/>
</dbReference>
<keyword evidence="10" id="KW-0472">Membrane</keyword>
<evidence type="ECO:0000256" key="3">
    <source>
        <dbReference type="ARBA" id="ARBA00014919"/>
    </source>
</evidence>
<dbReference type="CDD" id="cd17873">
    <property type="entry name" value="FlhF"/>
    <property type="match status" value="1"/>
</dbReference>
<protein>
    <recommendedName>
        <fullName evidence="3 13">Flagellar biosynthesis protein FlhF</fullName>
    </recommendedName>
</protein>
<evidence type="ECO:0000256" key="4">
    <source>
        <dbReference type="ARBA" id="ARBA00022448"/>
    </source>
</evidence>
<feature type="domain" description="AAA+ ATPase" evidence="15">
    <location>
        <begin position="277"/>
        <end position="446"/>
    </location>
</feature>
<keyword evidence="17" id="KW-0282">Flagellum</keyword>
<proteinExistence type="inferred from homology"/>
<feature type="domain" description="SRP54-type proteins GTP-binding" evidence="16">
    <location>
        <begin position="278"/>
        <end position="469"/>
    </location>
</feature>
<keyword evidence="11" id="KW-1006">Bacterial flagellum protein export</keyword>
<evidence type="ECO:0000259" key="15">
    <source>
        <dbReference type="SMART" id="SM00382"/>
    </source>
</evidence>
<evidence type="ECO:0000256" key="10">
    <source>
        <dbReference type="ARBA" id="ARBA00023136"/>
    </source>
</evidence>
<dbReference type="GO" id="GO:0005886">
    <property type="term" value="C:plasma membrane"/>
    <property type="evidence" value="ECO:0007669"/>
    <property type="project" value="UniProtKB-SubCell"/>
</dbReference>
<evidence type="ECO:0000256" key="6">
    <source>
        <dbReference type="ARBA" id="ARBA00022741"/>
    </source>
</evidence>
<dbReference type="GO" id="GO:0005047">
    <property type="term" value="F:signal recognition particle binding"/>
    <property type="evidence" value="ECO:0007669"/>
    <property type="project" value="TreeGrafter"/>
</dbReference>
<dbReference type="Proteomes" id="UP000182958">
    <property type="component" value="Unassembled WGS sequence"/>
</dbReference>
<keyword evidence="4" id="KW-0813">Transport</keyword>
<comment type="function">
    <text evidence="12">Necessary for flagellar biosynthesis. May be involved in translocation of the flagellum.</text>
</comment>
<evidence type="ECO:0000256" key="11">
    <source>
        <dbReference type="ARBA" id="ARBA00023225"/>
    </source>
</evidence>
<dbReference type="InterPro" id="IPR047040">
    <property type="entry name" value="FlhF__GTPase_dom"/>
</dbReference>
<dbReference type="GO" id="GO:0044781">
    <property type="term" value="P:bacterial-type flagellum organization"/>
    <property type="evidence" value="ECO:0007669"/>
    <property type="project" value="UniProtKB-UniRule"/>
</dbReference>
<evidence type="ECO:0000256" key="13">
    <source>
        <dbReference type="NCBIfam" id="TIGR03499"/>
    </source>
</evidence>
<organism evidence="17 18">
    <name type="scientific">Selenomonas ruminantium</name>
    <dbReference type="NCBI Taxonomy" id="971"/>
    <lineage>
        <taxon>Bacteria</taxon>
        <taxon>Bacillati</taxon>
        <taxon>Bacillota</taxon>
        <taxon>Negativicutes</taxon>
        <taxon>Selenomonadales</taxon>
        <taxon>Selenomonadaceae</taxon>
        <taxon>Selenomonas</taxon>
    </lineage>
</organism>
<reference evidence="18" key="1">
    <citation type="submission" date="2016-11" db="EMBL/GenBank/DDBJ databases">
        <authorList>
            <person name="Varghese N."/>
            <person name="Submissions S."/>
        </authorList>
    </citation>
    <scope>NUCLEOTIDE SEQUENCE [LARGE SCALE GENOMIC DNA]</scope>
    <source>
        <strain evidence="18">C3</strain>
    </source>
</reference>
<dbReference type="Gene3D" id="3.40.50.300">
    <property type="entry name" value="P-loop containing nucleotide triphosphate hydrolases"/>
    <property type="match status" value="1"/>
</dbReference>
<dbReference type="InterPro" id="IPR003593">
    <property type="entry name" value="AAA+_ATPase"/>
</dbReference>
<evidence type="ECO:0000256" key="8">
    <source>
        <dbReference type="ARBA" id="ARBA00022927"/>
    </source>
</evidence>
<dbReference type="InterPro" id="IPR027417">
    <property type="entry name" value="P-loop_NTPase"/>
</dbReference>
<keyword evidence="7" id="KW-1005">Bacterial flagellum biogenesis</keyword>
<evidence type="ECO:0000256" key="2">
    <source>
        <dbReference type="ARBA" id="ARBA00008531"/>
    </source>
</evidence>
<evidence type="ECO:0000256" key="9">
    <source>
        <dbReference type="ARBA" id="ARBA00023134"/>
    </source>
</evidence>
<evidence type="ECO:0000259" key="16">
    <source>
        <dbReference type="SMART" id="SM00962"/>
    </source>
</evidence>
<evidence type="ECO:0000256" key="1">
    <source>
        <dbReference type="ARBA" id="ARBA00004413"/>
    </source>
</evidence>
<comment type="subcellular location">
    <subcellularLocation>
        <location evidence="1">Cell membrane</location>
        <topology evidence="1">Peripheral membrane protein</topology>
        <orientation evidence="1">Cytoplasmic side</orientation>
    </subcellularLocation>
</comment>
<dbReference type="Pfam" id="PF00448">
    <property type="entry name" value="SRP54"/>
    <property type="match status" value="1"/>
</dbReference>
<keyword evidence="18" id="KW-1185">Reference proteome</keyword>
<accession>A0A1K1PYU3</accession>
<dbReference type="SMART" id="SM00962">
    <property type="entry name" value="SRP54"/>
    <property type="match status" value="1"/>
</dbReference>
<comment type="similarity">
    <text evidence="2">Belongs to the GTP-binding SRP family.</text>
</comment>
<keyword evidence="6" id="KW-0547">Nucleotide-binding</keyword>
<keyword evidence="17" id="KW-0969">Cilium</keyword>
<dbReference type="GO" id="GO:0003924">
    <property type="term" value="F:GTPase activity"/>
    <property type="evidence" value="ECO:0007669"/>
    <property type="project" value="UniProtKB-UniRule"/>
</dbReference>
<evidence type="ECO:0000313" key="17">
    <source>
        <dbReference type="EMBL" id="SFW52815.1"/>
    </source>
</evidence>
<dbReference type="AlphaFoldDB" id="A0A1K1PYU3"/>
<dbReference type="Gene3D" id="1.20.120.1380">
    <property type="entry name" value="Flagellar FlhF biosynthesis protein, N domain"/>
    <property type="match status" value="1"/>
</dbReference>
<dbReference type="SMART" id="SM00382">
    <property type="entry name" value="AAA"/>
    <property type="match status" value="1"/>
</dbReference>
<dbReference type="NCBIfam" id="TIGR03499">
    <property type="entry name" value="FlhF"/>
    <property type="match status" value="1"/>
</dbReference>
<dbReference type="FunFam" id="3.40.50.300:FF:000695">
    <property type="entry name" value="Flagellar biosynthesis regulator FlhF"/>
    <property type="match status" value="1"/>
</dbReference>
<evidence type="ECO:0000256" key="7">
    <source>
        <dbReference type="ARBA" id="ARBA00022795"/>
    </source>
</evidence>
<dbReference type="PANTHER" id="PTHR43134:SF3">
    <property type="entry name" value="FLAGELLAR BIOSYNTHESIS PROTEIN FLHF"/>
    <property type="match status" value="1"/>
</dbReference>
<dbReference type="GO" id="GO:0015031">
    <property type="term" value="P:protein transport"/>
    <property type="evidence" value="ECO:0007669"/>
    <property type="project" value="UniProtKB-KW"/>
</dbReference>
<sequence>MQIKVVKAPSMKEAMEQVKEELGRDAVILHTKKYREGGFMGYKGKEVVEVTAAIEENAPESPVKSRPRRSLHAEPERQPATGGNFDVLSKAAPMPHTVLSQYKTNGTETGVRMAEAPIAAPDFQPLIPDKPMAQPKAPRVLTTETIEEATQANVAAKEDEEVNPNGVNDVQSVAQPVMIASNPEDAEKIQKLEAELAQMKTLLTQVMSKDQPQDEVSLQEALRRQEVDEDILKDMAAKTAAGDMLMDSLDKRAPEVVAGYLEGKMNFAEGIKLNKHGVRIVALIGATGVGKTTTLAKIAARFVLEKNIRAALITADTYRISAVEQLKTYSDIIGLPLEIVYSPDELKVAIHKHRDKDLILIDTAGRSQHNEYQMKELQDFLSVDSRIEKHLVMSATTKNRDVEDILQKFSVCEPGRVIFTKTDETSSLGMIVNLLADKDISLSFMTNGQSVPDDIVPATADKLAALLLRE</sequence>
<dbReference type="InterPro" id="IPR020006">
    <property type="entry name" value="FlhF"/>
</dbReference>